<keyword evidence="7" id="KW-1185">Reference proteome</keyword>
<accession>A0A4R1GA85</accession>
<keyword evidence="3 4" id="KW-0418">Kinase</keyword>
<dbReference type="PANTHER" id="PTHR10584">
    <property type="entry name" value="SUGAR KINASE"/>
    <property type="match status" value="1"/>
</dbReference>
<comment type="caution">
    <text evidence="6">The sequence shown here is derived from an EMBL/GenBank/DDBJ whole genome shotgun (WGS) entry which is preliminary data.</text>
</comment>
<dbReference type="OrthoDB" id="9813569at2"/>
<dbReference type="SUPFAM" id="SSF53613">
    <property type="entry name" value="Ribokinase-like"/>
    <property type="match status" value="1"/>
</dbReference>
<evidence type="ECO:0000256" key="2">
    <source>
        <dbReference type="ARBA" id="ARBA00022679"/>
    </source>
</evidence>
<dbReference type="PROSITE" id="PS00584">
    <property type="entry name" value="PFKB_KINASES_2"/>
    <property type="match status" value="1"/>
</dbReference>
<sequence>MRDILAFGSIVIDNVLLVKRFASVNETVQAEKYRYTYGGAGANVAVAAARLGAKSGVFAVSGYDFKRFNYERTLIEQGVDVRGVIENSNSPMPRSFIISIEGSDDQILYYYENRRETSKLLFKNQKFAEELSKEYKVLHFSTGHFEFYYRFLRSKKVPAVVSFDPGQETFSYPYRVVRILPYVHMLFMNNHEAKRIKELLKIRSLKEIKGPRLVCVSMGARGSVIIFNDRVYRVPAVKPAKLVDPTGAGDSHRAAFLVALLKGYDVPTAGKIASVVASFTIEAEGAQTSLPTWEKVIRRYERFFKEEFPEPQGSWEETKKLLLSSGK</sequence>
<comment type="similarity">
    <text evidence="1 4">Belongs to the carbohydrate kinase PfkB family.</text>
</comment>
<evidence type="ECO:0000256" key="1">
    <source>
        <dbReference type="ARBA" id="ARBA00010688"/>
    </source>
</evidence>
<feature type="domain" description="Carbohydrate kinase PfkB" evidence="5">
    <location>
        <begin position="1"/>
        <end position="292"/>
    </location>
</feature>
<dbReference type="PANTHER" id="PTHR10584:SF166">
    <property type="entry name" value="RIBOKINASE"/>
    <property type="match status" value="1"/>
</dbReference>
<dbReference type="InterPro" id="IPR011611">
    <property type="entry name" value="PfkB_dom"/>
</dbReference>
<dbReference type="GO" id="GO:0006796">
    <property type="term" value="P:phosphate-containing compound metabolic process"/>
    <property type="evidence" value="ECO:0007669"/>
    <property type="project" value="UniProtKB-ARBA"/>
</dbReference>
<dbReference type="Pfam" id="PF00294">
    <property type="entry name" value="PfkB"/>
    <property type="match status" value="1"/>
</dbReference>
<evidence type="ECO:0000313" key="6">
    <source>
        <dbReference type="EMBL" id="TCK04618.1"/>
    </source>
</evidence>
<evidence type="ECO:0000313" key="7">
    <source>
        <dbReference type="Proteomes" id="UP000295777"/>
    </source>
</evidence>
<evidence type="ECO:0000259" key="5">
    <source>
        <dbReference type="Pfam" id="PF00294"/>
    </source>
</evidence>
<organism evidence="6 7">
    <name type="scientific">Phorcysia thermohydrogeniphila</name>
    <dbReference type="NCBI Taxonomy" id="936138"/>
    <lineage>
        <taxon>Bacteria</taxon>
        <taxon>Pseudomonadati</taxon>
        <taxon>Aquificota</taxon>
        <taxon>Aquificia</taxon>
        <taxon>Desulfurobacteriales</taxon>
        <taxon>Desulfurobacteriaceae</taxon>
        <taxon>Phorcysia</taxon>
    </lineage>
</organism>
<dbReference type="SMR" id="A0A4R1GA85"/>
<dbReference type="PRINTS" id="PR00990">
    <property type="entry name" value="RIBOKINASE"/>
</dbReference>
<dbReference type="EMBL" id="SMFV01000003">
    <property type="protein sequence ID" value="TCK04618.1"/>
    <property type="molecule type" value="Genomic_DNA"/>
</dbReference>
<dbReference type="RefSeq" id="WP_132526500.1">
    <property type="nucleotide sequence ID" value="NZ_SMFV01000003.1"/>
</dbReference>
<dbReference type="InterPro" id="IPR002139">
    <property type="entry name" value="Ribo/fructo_kinase"/>
</dbReference>
<evidence type="ECO:0000256" key="3">
    <source>
        <dbReference type="ARBA" id="ARBA00022777"/>
    </source>
</evidence>
<evidence type="ECO:0000256" key="4">
    <source>
        <dbReference type="RuleBase" id="RU003704"/>
    </source>
</evidence>
<dbReference type="AlphaFoldDB" id="A0A4R1GA85"/>
<dbReference type="Gene3D" id="3.40.1190.20">
    <property type="match status" value="1"/>
</dbReference>
<dbReference type="Proteomes" id="UP000295777">
    <property type="component" value="Unassembled WGS sequence"/>
</dbReference>
<dbReference type="GO" id="GO:0016301">
    <property type="term" value="F:kinase activity"/>
    <property type="evidence" value="ECO:0007669"/>
    <property type="project" value="UniProtKB-KW"/>
</dbReference>
<proteinExistence type="inferred from homology"/>
<dbReference type="InterPro" id="IPR029056">
    <property type="entry name" value="Ribokinase-like"/>
</dbReference>
<name>A0A4R1GA85_9BACT</name>
<protein>
    <submittedName>
        <fullName evidence="6">Ribokinase</fullName>
    </submittedName>
</protein>
<gene>
    <name evidence="6" type="ORF">CLV27_1051</name>
</gene>
<dbReference type="InterPro" id="IPR002173">
    <property type="entry name" value="Carboh/pur_kinase_PfkB_CS"/>
</dbReference>
<keyword evidence="2 4" id="KW-0808">Transferase</keyword>
<reference evidence="6 7" key="1">
    <citation type="submission" date="2019-03" db="EMBL/GenBank/DDBJ databases">
        <title>Genomic Encyclopedia of Archaeal and Bacterial Type Strains, Phase II (KMG-II): from individual species to whole genera.</title>
        <authorList>
            <person name="Goeker M."/>
        </authorList>
    </citation>
    <scope>NUCLEOTIDE SEQUENCE [LARGE SCALE GENOMIC DNA]</scope>
    <source>
        <strain evidence="6 7">DSM 24425</strain>
    </source>
</reference>